<dbReference type="SUPFAM" id="SSF46579">
    <property type="entry name" value="Prefoldin"/>
    <property type="match status" value="1"/>
</dbReference>
<dbReference type="PANTHER" id="PTHR12674">
    <property type="entry name" value="PREFOLDIN SUBUNIT 5"/>
    <property type="match status" value="1"/>
</dbReference>
<dbReference type="GO" id="GO:1990113">
    <property type="term" value="P:RNA polymerase I assembly"/>
    <property type="evidence" value="ECO:0007669"/>
    <property type="project" value="TreeGrafter"/>
</dbReference>
<sequence length="157" mass="17482">MADKASTQQAVSLSDLPLPQLKQVKTQLEEELNFLTTSYAKLRKAQATFRECKNSAAALTPAAKDTTTLVPLTTSLYVPGKLSDIEHVLVDLGTGYYLEKTTQDAIGFYQDKCDYVQKSLDKLQETITEKQNNLQSVVNVMKYRLAQQAQSEDKGDN</sequence>
<dbReference type="GO" id="GO:1990115">
    <property type="term" value="P:RNA polymerase III assembly"/>
    <property type="evidence" value="ECO:0007669"/>
    <property type="project" value="TreeGrafter"/>
</dbReference>
<evidence type="ECO:0000256" key="3">
    <source>
        <dbReference type="SAM" id="Coils"/>
    </source>
</evidence>
<dbReference type="GO" id="GO:0016272">
    <property type="term" value="C:prefoldin complex"/>
    <property type="evidence" value="ECO:0007669"/>
    <property type="project" value="InterPro"/>
</dbReference>
<proteinExistence type="inferred from homology"/>
<protein>
    <submittedName>
        <fullName evidence="4">Subunit of tubulin prefoldin</fullName>
    </submittedName>
</protein>
<evidence type="ECO:0000256" key="1">
    <source>
        <dbReference type="ARBA" id="ARBA00010048"/>
    </source>
</evidence>
<feature type="coiled-coil region" evidence="3">
    <location>
        <begin position="18"/>
        <end position="45"/>
    </location>
</feature>
<dbReference type="CDD" id="cd23157">
    <property type="entry name" value="Prefoldin_5"/>
    <property type="match status" value="1"/>
</dbReference>
<organism evidence="4 5">
    <name type="scientific">Dispira parvispora</name>
    <dbReference type="NCBI Taxonomy" id="1520584"/>
    <lineage>
        <taxon>Eukaryota</taxon>
        <taxon>Fungi</taxon>
        <taxon>Fungi incertae sedis</taxon>
        <taxon>Zoopagomycota</taxon>
        <taxon>Kickxellomycotina</taxon>
        <taxon>Dimargaritomycetes</taxon>
        <taxon>Dimargaritales</taxon>
        <taxon>Dimargaritaceae</taxon>
        <taxon>Dispira</taxon>
    </lineage>
</organism>
<dbReference type="PANTHER" id="PTHR12674:SF2">
    <property type="entry name" value="PREFOLDIN SUBUNIT 5"/>
    <property type="match status" value="1"/>
</dbReference>
<dbReference type="OrthoDB" id="10267474at2759"/>
<dbReference type="NCBIfam" id="TIGR00293">
    <property type="entry name" value="prefoldin subunit alpha"/>
    <property type="match status" value="1"/>
</dbReference>
<dbReference type="GO" id="GO:0005737">
    <property type="term" value="C:cytoplasm"/>
    <property type="evidence" value="ECO:0007669"/>
    <property type="project" value="TreeGrafter"/>
</dbReference>
<dbReference type="Gene3D" id="1.10.287.370">
    <property type="match status" value="1"/>
</dbReference>
<dbReference type="Proteomes" id="UP001150925">
    <property type="component" value="Unassembled WGS sequence"/>
</dbReference>
<keyword evidence="3" id="KW-0175">Coiled coil</keyword>
<comment type="caution">
    <text evidence="4">The sequence shown here is derived from an EMBL/GenBank/DDBJ whole genome shotgun (WGS) entry which is preliminary data.</text>
</comment>
<dbReference type="EMBL" id="JANBPY010000587">
    <property type="protein sequence ID" value="KAJ1965559.1"/>
    <property type="molecule type" value="Genomic_DNA"/>
</dbReference>
<evidence type="ECO:0000256" key="2">
    <source>
        <dbReference type="ARBA" id="ARBA00023186"/>
    </source>
</evidence>
<dbReference type="Pfam" id="PF02996">
    <property type="entry name" value="Prefoldin"/>
    <property type="match status" value="1"/>
</dbReference>
<dbReference type="FunFam" id="1.10.287.370:FF:000004">
    <property type="entry name" value="Probable prefoldin subunit 5"/>
    <property type="match status" value="1"/>
</dbReference>
<dbReference type="InterPro" id="IPR009053">
    <property type="entry name" value="Prefoldin"/>
</dbReference>
<dbReference type="GO" id="GO:0051082">
    <property type="term" value="F:unfolded protein binding"/>
    <property type="evidence" value="ECO:0007669"/>
    <property type="project" value="InterPro"/>
</dbReference>
<accession>A0A9W8AVC0</accession>
<dbReference type="InterPro" id="IPR011599">
    <property type="entry name" value="PFD_alpha_archaea"/>
</dbReference>
<dbReference type="InterPro" id="IPR004127">
    <property type="entry name" value="Prefoldin_subunit_alpha"/>
</dbReference>
<keyword evidence="5" id="KW-1185">Reference proteome</keyword>
<dbReference type="GO" id="GO:0006457">
    <property type="term" value="P:protein folding"/>
    <property type="evidence" value="ECO:0007669"/>
    <property type="project" value="InterPro"/>
</dbReference>
<dbReference type="GO" id="GO:1990114">
    <property type="term" value="P:RNA polymerase II core complex assembly"/>
    <property type="evidence" value="ECO:0007669"/>
    <property type="project" value="TreeGrafter"/>
</dbReference>
<keyword evidence="2" id="KW-0143">Chaperone</keyword>
<name>A0A9W8AVC0_9FUNG</name>
<dbReference type="AlphaFoldDB" id="A0A9W8AVC0"/>
<comment type="similarity">
    <text evidence="1">Belongs to the prefoldin subunit alpha family.</text>
</comment>
<reference evidence="4" key="1">
    <citation type="submission" date="2022-07" db="EMBL/GenBank/DDBJ databases">
        <title>Phylogenomic reconstructions and comparative analyses of Kickxellomycotina fungi.</title>
        <authorList>
            <person name="Reynolds N.K."/>
            <person name="Stajich J.E."/>
            <person name="Barry K."/>
            <person name="Grigoriev I.V."/>
            <person name="Crous P."/>
            <person name="Smith M.E."/>
        </authorList>
    </citation>
    <scope>NUCLEOTIDE SEQUENCE</scope>
    <source>
        <strain evidence="4">RSA 1196</strain>
    </source>
</reference>
<evidence type="ECO:0000313" key="4">
    <source>
        <dbReference type="EMBL" id="KAJ1965559.1"/>
    </source>
</evidence>
<evidence type="ECO:0000313" key="5">
    <source>
        <dbReference type="Proteomes" id="UP001150925"/>
    </source>
</evidence>
<gene>
    <name evidence="4" type="primary">GIM5</name>
    <name evidence="4" type="ORF">IWQ62_002639</name>
</gene>